<comment type="caution">
    <text evidence="1">The sequence shown here is derived from an EMBL/GenBank/DDBJ whole genome shotgun (WGS) entry which is preliminary data.</text>
</comment>
<dbReference type="InterPro" id="IPR036291">
    <property type="entry name" value="NAD(P)-bd_dom_sf"/>
</dbReference>
<protein>
    <submittedName>
        <fullName evidence="1">Uncharacterized protein</fullName>
    </submittedName>
</protein>
<gene>
    <name evidence="1" type="ORF">CTAYLR_006393</name>
</gene>
<dbReference type="CDD" id="cd05233">
    <property type="entry name" value="SDR_c"/>
    <property type="match status" value="1"/>
</dbReference>
<dbReference type="InterPro" id="IPR002347">
    <property type="entry name" value="SDR_fam"/>
</dbReference>
<dbReference type="PANTHER" id="PTHR43975">
    <property type="entry name" value="ZGC:101858"/>
    <property type="match status" value="1"/>
</dbReference>
<dbReference type="EMBL" id="JAQMWT010000578">
    <property type="protein sequence ID" value="KAJ8599230.1"/>
    <property type="molecule type" value="Genomic_DNA"/>
</dbReference>
<dbReference type="AlphaFoldDB" id="A0AAD7U7G6"/>
<dbReference type="Pfam" id="PF13561">
    <property type="entry name" value="adh_short_C2"/>
    <property type="match status" value="1"/>
</dbReference>
<evidence type="ECO:0000313" key="1">
    <source>
        <dbReference type="EMBL" id="KAJ8599230.1"/>
    </source>
</evidence>
<dbReference type="Gene3D" id="3.40.50.720">
    <property type="entry name" value="NAD(P)-binding Rossmann-like Domain"/>
    <property type="match status" value="2"/>
</dbReference>
<sequence>MRFEKKVAAVTGGGSGIGLETARRFAQEGGCVVINGRDQAKLEEAAKAIDPTGTKVAIQAADISDPKTGAALVALTEEKFGGLDTLFNDAAQTLSRAHRGGLRPLFEHHSQGQVLYGAGGGRCYARARRWRDRPNWQHLTPAFALSSATELALYNIRVNGVAPAVVETPVYGTFMSPDQVEKTLPNFNAFHPIGRNGRPEDVAEALLYLASDKAGWITGTITNVDGGVMAGRN</sequence>
<reference evidence="1" key="1">
    <citation type="submission" date="2023-01" db="EMBL/GenBank/DDBJ databases">
        <title>Metagenome sequencing of chrysophaentin producing Chrysophaeum taylorii.</title>
        <authorList>
            <person name="Davison J."/>
            <person name="Bewley C."/>
        </authorList>
    </citation>
    <scope>NUCLEOTIDE SEQUENCE</scope>
    <source>
        <strain evidence="1">NIES-1699</strain>
    </source>
</reference>
<dbReference type="Pfam" id="PF00106">
    <property type="entry name" value="adh_short"/>
    <property type="match status" value="1"/>
</dbReference>
<dbReference type="SUPFAM" id="SSF51735">
    <property type="entry name" value="NAD(P)-binding Rossmann-fold domains"/>
    <property type="match status" value="1"/>
</dbReference>
<dbReference type="Proteomes" id="UP001230188">
    <property type="component" value="Unassembled WGS sequence"/>
</dbReference>
<evidence type="ECO:0000313" key="2">
    <source>
        <dbReference type="Proteomes" id="UP001230188"/>
    </source>
</evidence>
<organism evidence="1 2">
    <name type="scientific">Chrysophaeum taylorii</name>
    <dbReference type="NCBI Taxonomy" id="2483200"/>
    <lineage>
        <taxon>Eukaryota</taxon>
        <taxon>Sar</taxon>
        <taxon>Stramenopiles</taxon>
        <taxon>Ochrophyta</taxon>
        <taxon>Pelagophyceae</taxon>
        <taxon>Pelagomonadales</taxon>
        <taxon>Pelagomonadaceae</taxon>
        <taxon>Chrysophaeum</taxon>
    </lineage>
</organism>
<name>A0AAD7U7G6_9STRA</name>
<dbReference type="PRINTS" id="PR00081">
    <property type="entry name" value="GDHRDH"/>
</dbReference>
<proteinExistence type="predicted"/>
<keyword evidence="2" id="KW-1185">Reference proteome</keyword>
<accession>A0AAD7U7G6</accession>
<dbReference type="PANTHER" id="PTHR43975:SF2">
    <property type="entry name" value="EG:BACR7A4.14 PROTEIN-RELATED"/>
    <property type="match status" value="1"/>
</dbReference>